<feature type="compositionally biased region" description="Basic and acidic residues" evidence="1">
    <location>
        <begin position="13"/>
        <end position="26"/>
    </location>
</feature>
<organism evidence="2 3">
    <name type="scientific">Halococcoides cellulosivorans</name>
    <dbReference type="NCBI Taxonomy" id="1679096"/>
    <lineage>
        <taxon>Archaea</taxon>
        <taxon>Methanobacteriati</taxon>
        <taxon>Methanobacteriota</taxon>
        <taxon>Stenosarchaea group</taxon>
        <taxon>Halobacteria</taxon>
        <taxon>Halobacteriales</taxon>
        <taxon>Haloarculaceae</taxon>
        <taxon>Halococcoides</taxon>
    </lineage>
</organism>
<evidence type="ECO:0000313" key="2">
    <source>
        <dbReference type="EMBL" id="AWB26364.1"/>
    </source>
</evidence>
<dbReference type="AlphaFoldDB" id="A0A2R4WXU6"/>
<sequence>MSTDDTPEDGDAPEGHAVPEESDTPHADQPQPFRLAIRETEEGTLLAACDADLIGETIAEDEVSLTITAEFYGEEGADAAAVRDGLADCAVANLVGREVVDLAIEVGVVDPANVLDIEGTPHAQAMWM</sequence>
<keyword evidence="3" id="KW-1185">Reference proteome</keyword>
<dbReference type="EMBL" id="CP028858">
    <property type="protein sequence ID" value="AWB26364.1"/>
    <property type="molecule type" value="Genomic_DNA"/>
</dbReference>
<gene>
    <name evidence="2" type="ORF">HARCEL1_00830</name>
</gene>
<proteinExistence type="predicted"/>
<protein>
    <submittedName>
        <fullName evidence="2">DUF424 domain-containing protein</fullName>
    </submittedName>
</protein>
<evidence type="ECO:0000256" key="1">
    <source>
        <dbReference type="SAM" id="MobiDB-lite"/>
    </source>
</evidence>
<name>A0A2R4WXU6_9EURY</name>
<reference evidence="2 3" key="1">
    <citation type="submission" date="2018-04" db="EMBL/GenBank/DDBJ databases">
        <title>Halococcoides cellulosivorans gen. nov., sp. nov., an extremely halophilic cellulose-utilizing haloarchaeon from hypersaline lakes.</title>
        <authorList>
            <person name="Sorokin D.Y."/>
            <person name="Toshchakov S.V."/>
            <person name="Samarov N.I."/>
            <person name="Korzhenkov A."/>
            <person name="Kublanov I.V."/>
        </authorList>
    </citation>
    <scope>NUCLEOTIDE SEQUENCE [LARGE SCALE GENOMIC DNA]</scope>
    <source>
        <strain evidence="2 3">HArcel1</strain>
    </source>
</reference>
<dbReference type="GeneID" id="36511007"/>
<evidence type="ECO:0000313" key="3">
    <source>
        <dbReference type="Proteomes" id="UP000244727"/>
    </source>
</evidence>
<dbReference type="Pfam" id="PF04242">
    <property type="entry name" value="DUF424"/>
    <property type="match status" value="1"/>
</dbReference>
<dbReference type="InterPro" id="IPR007355">
    <property type="entry name" value="DUF424"/>
</dbReference>
<dbReference type="RefSeq" id="WP_108380733.1">
    <property type="nucleotide sequence ID" value="NZ_CP028858.1"/>
</dbReference>
<dbReference type="Proteomes" id="UP000244727">
    <property type="component" value="Chromosome"/>
</dbReference>
<accession>A0A2R4WXU6</accession>
<dbReference type="KEGG" id="harc:HARCEL1_00830"/>
<feature type="compositionally biased region" description="Acidic residues" evidence="1">
    <location>
        <begin position="1"/>
        <end position="12"/>
    </location>
</feature>
<feature type="region of interest" description="Disordered" evidence="1">
    <location>
        <begin position="1"/>
        <end position="32"/>
    </location>
</feature>
<dbReference type="Gene3D" id="3.30.1860.10">
    <property type="entry name" value="uncharacterized conserved protein from methanopyrus kandleri domain like"/>
    <property type="match status" value="1"/>
</dbReference>